<dbReference type="Pfam" id="PF02466">
    <property type="entry name" value="Tim17"/>
    <property type="match status" value="1"/>
</dbReference>
<dbReference type="PANTHER" id="PTHR15371">
    <property type="entry name" value="TIM23"/>
    <property type="match status" value="1"/>
</dbReference>
<keyword evidence="6" id="KW-1185">Reference proteome</keyword>
<dbReference type="GO" id="GO:0008320">
    <property type="term" value="F:protein transmembrane transporter activity"/>
    <property type="evidence" value="ECO:0007669"/>
    <property type="project" value="TreeGrafter"/>
</dbReference>
<evidence type="ECO:0000313" key="6">
    <source>
        <dbReference type="Proteomes" id="UP000825935"/>
    </source>
</evidence>
<name>A0A8T2U8W6_CERRI</name>
<dbReference type="GO" id="GO:0030150">
    <property type="term" value="P:protein import into mitochondrial matrix"/>
    <property type="evidence" value="ECO:0007669"/>
    <property type="project" value="TreeGrafter"/>
</dbReference>
<evidence type="ECO:0000313" key="5">
    <source>
        <dbReference type="EMBL" id="KAH7430035.1"/>
    </source>
</evidence>
<dbReference type="Proteomes" id="UP000825935">
    <property type="component" value="Chromosome 9"/>
</dbReference>
<dbReference type="OMA" id="DHELNHT"/>
<dbReference type="AlphaFoldDB" id="A0A8T2U8W6"/>
<dbReference type="EMBL" id="CM035414">
    <property type="protein sequence ID" value="KAH7430035.1"/>
    <property type="molecule type" value="Genomic_DNA"/>
</dbReference>
<dbReference type="InterPro" id="IPR045238">
    <property type="entry name" value="Tim23-like"/>
</dbReference>
<sequence>MANAGDEGRFYNPYEQYRGTSFDPRSINKLYRLPSSPEYLFPEEAAVQRRNWSENLTYYTGCGYLAGALTGGGLGISDGLRAAEKDDTLKLIVNRVLNASGHRGRSYGNKLGVVGLLYAGIESTIVHYRDTDDILNSIAAGLGTGAVYRVAGGPRAAAFAGAIGGICAGSAVAGKHVFKRYVPI</sequence>
<evidence type="ECO:0000256" key="4">
    <source>
        <dbReference type="ARBA" id="ARBA00023136"/>
    </source>
</evidence>
<dbReference type="GO" id="GO:0005744">
    <property type="term" value="C:TIM23 mitochondrial import inner membrane translocase complex"/>
    <property type="evidence" value="ECO:0007669"/>
    <property type="project" value="TreeGrafter"/>
</dbReference>
<gene>
    <name evidence="5" type="ORF">KP509_09G079800</name>
</gene>
<dbReference type="PANTHER" id="PTHR15371:SF0">
    <property type="entry name" value="SD19278P"/>
    <property type="match status" value="1"/>
</dbReference>
<keyword evidence="2" id="KW-0812">Transmembrane</keyword>
<protein>
    <submittedName>
        <fullName evidence="5">Uncharacterized protein</fullName>
    </submittedName>
</protein>
<accession>A0A8T2U8W6</accession>
<proteinExistence type="predicted"/>
<reference evidence="5" key="1">
    <citation type="submission" date="2021-08" db="EMBL/GenBank/DDBJ databases">
        <title>WGS assembly of Ceratopteris richardii.</title>
        <authorList>
            <person name="Marchant D.B."/>
            <person name="Chen G."/>
            <person name="Jenkins J."/>
            <person name="Shu S."/>
            <person name="Leebens-Mack J."/>
            <person name="Grimwood J."/>
            <person name="Schmutz J."/>
            <person name="Soltis P."/>
            <person name="Soltis D."/>
            <person name="Chen Z.-H."/>
        </authorList>
    </citation>
    <scope>NUCLEOTIDE SEQUENCE</scope>
    <source>
        <strain evidence="5">Whitten #5841</strain>
        <tissue evidence="5">Leaf</tissue>
    </source>
</reference>
<evidence type="ECO:0000256" key="2">
    <source>
        <dbReference type="ARBA" id="ARBA00022692"/>
    </source>
</evidence>
<comment type="subcellular location">
    <subcellularLocation>
        <location evidence="1">Membrane</location>
        <topology evidence="1">Multi-pass membrane protein</topology>
    </subcellularLocation>
</comment>
<keyword evidence="4" id="KW-0472">Membrane</keyword>
<evidence type="ECO:0000256" key="1">
    <source>
        <dbReference type="ARBA" id="ARBA00004141"/>
    </source>
</evidence>
<keyword evidence="3" id="KW-1133">Transmembrane helix</keyword>
<dbReference type="OrthoDB" id="159299at2759"/>
<organism evidence="5 6">
    <name type="scientific">Ceratopteris richardii</name>
    <name type="common">Triangle waterfern</name>
    <dbReference type="NCBI Taxonomy" id="49495"/>
    <lineage>
        <taxon>Eukaryota</taxon>
        <taxon>Viridiplantae</taxon>
        <taxon>Streptophyta</taxon>
        <taxon>Embryophyta</taxon>
        <taxon>Tracheophyta</taxon>
        <taxon>Polypodiopsida</taxon>
        <taxon>Polypodiidae</taxon>
        <taxon>Polypodiales</taxon>
        <taxon>Pteridineae</taxon>
        <taxon>Pteridaceae</taxon>
        <taxon>Parkerioideae</taxon>
        <taxon>Ceratopteris</taxon>
    </lineage>
</organism>
<comment type="caution">
    <text evidence="5">The sequence shown here is derived from an EMBL/GenBank/DDBJ whole genome shotgun (WGS) entry which is preliminary data.</text>
</comment>
<evidence type="ECO:0000256" key="3">
    <source>
        <dbReference type="ARBA" id="ARBA00022989"/>
    </source>
</evidence>